<sequence>MSTILLLAEDENTLNKWDGIFNIASDHHKIKSELLKTVNFSELDLNGIVTVVIVCVQERLNELTKLFDVCQKSKTPVIVSKNIAQQFKSLRHLIDSGVAAIIDFEMSILAISKIFSIVEKGGFYLDPIMMDSYS</sequence>
<reference evidence="1 2" key="1">
    <citation type="submission" date="2018-06" db="EMBL/GenBank/DDBJ databases">
        <authorList>
            <consortium name="Pathogen Informatics"/>
            <person name="Doyle S."/>
        </authorList>
    </citation>
    <scope>NUCLEOTIDE SEQUENCE [LARGE SCALE GENOMIC DNA]</scope>
    <source>
        <strain evidence="1 2">NCTC7582</strain>
    </source>
</reference>
<dbReference type="Proteomes" id="UP000251431">
    <property type="component" value="Unassembled WGS sequence"/>
</dbReference>
<dbReference type="EMBL" id="UAQE01000011">
    <property type="protein sequence ID" value="SPU40736.1"/>
    <property type="molecule type" value="Genomic_DNA"/>
</dbReference>
<name>A0A2X1C1M1_9BACI</name>
<gene>
    <name evidence="1" type="ORF">NCTC7582_05280</name>
</gene>
<evidence type="ECO:0000313" key="2">
    <source>
        <dbReference type="Proteomes" id="UP000251431"/>
    </source>
</evidence>
<evidence type="ECO:0000313" key="1">
    <source>
        <dbReference type="EMBL" id="SPU40736.1"/>
    </source>
</evidence>
<dbReference type="RefSeq" id="WP_112118973.1">
    <property type="nucleotide sequence ID" value="NZ_UAQE01000011.1"/>
</dbReference>
<dbReference type="AlphaFoldDB" id="A0A2X1C1M1"/>
<accession>A0A2X1C1M1</accession>
<protein>
    <submittedName>
        <fullName evidence="1">Uncharacterized protein</fullName>
    </submittedName>
</protein>
<proteinExistence type="predicted"/>
<organism evidence="1 2">
    <name type="scientific">Lysinibacillus capsici</name>
    <dbReference type="NCBI Taxonomy" id="2115968"/>
    <lineage>
        <taxon>Bacteria</taxon>
        <taxon>Bacillati</taxon>
        <taxon>Bacillota</taxon>
        <taxon>Bacilli</taxon>
        <taxon>Bacillales</taxon>
        <taxon>Bacillaceae</taxon>
        <taxon>Lysinibacillus</taxon>
    </lineage>
</organism>